<dbReference type="Gene3D" id="3.40.50.410">
    <property type="entry name" value="von Willebrand factor, type A domain"/>
    <property type="match status" value="1"/>
</dbReference>
<organism evidence="2 5">
    <name type="scientific">Vibrio panuliri</name>
    <dbReference type="NCBI Taxonomy" id="1381081"/>
    <lineage>
        <taxon>Bacteria</taxon>
        <taxon>Pseudomonadati</taxon>
        <taxon>Pseudomonadota</taxon>
        <taxon>Gammaproteobacteria</taxon>
        <taxon>Vibrionales</taxon>
        <taxon>Vibrionaceae</taxon>
        <taxon>Vibrio</taxon>
    </lineage>
</organism>
<dbReference type="OrthoDB" id="5365915at2"/>
<evidence type="ECO:0000313" key="2">
    <source>
        <dbReference type="EMBL" id="OLQ92994.1"/>
    </source>
</evidence>
<protein>
    <recommendedName>
        <fullName evidence="6">VWFA domain-containing protein</fullName>
    </recommendedName>
</protein>
<dbReference type="RefSeq" id="WP_075705561.1">
    <property type="nucleotide sequence ID" value="NZ_AP019655.1"/>
</dbReference>
<dbReference type="EMBL" id="MJMH01000122">
    <property type="protein sequence ID" value="OLQ94498.1"/>
    <property type="molecule type" value="Genomic_DNA"/>
</dbReference>
<name>A0A1Q9HQ40_9VIBR</name>
<feature type="chain" id="PRO_5043149061" description="VWFA domain-containing protein" evidence="1">
    <location>
        <begin position="22"/>
        <end position="278"/>
    </location>
</feature>
<gene>
    <name evidence="3" type="ORF">BIY20_07620</name>
    <name evidence="2" type="ORF">BIY22_00430</name>
</gene>
<evidence type="ECO:0000313" key="3">
    <source>
        <dbReference type="EMBL" id="OLQ94498.1"/>
    </source>
</evidence>
<keyword evidence="1" id="KW-0732">Signal</keyword>
<evidence type="ECO:0008006" key="6">
    <source>
        <dbReference type="Google" id="ProtNLM"/>
    </source>
</evidence>
<dbReference type="AlphaFoldDB" id="A0A1Q9HQ40"/>
<dbReference type="Proteomes" id="UP000186313">
    <property type="component" value="Unassembled WGS sequence"/>
</dbReference>
<dbReference type="STRING" id="1381081.BIY22_00430"/>
<reference evidence="4 5" key="1">
    <citation type="submission" date="2016-09" db="EMBL/GenBank/DDBJ databases">
        <title>Genomic Taxonomy of the Vibrionaceae.</title>
        <authorList>
            <person name="Gonzalez-Castillo A."/>
            <person name="Gomez-Gil B."/>
            <person name="Enciso-Ibarra K."/>
        </authorList>
    </citation>
    <scope>NUCLEOTIDE SEQUENCE [LARGE SCALE GENOMIC DNA]</scope>
    <source>
        <strain evidence="3 4">CAIM 1902</strain>
        <strain evidence="2 5">CAIM 703</strain>
    </source>
</reference>
<proteinExistence type="predicted"/>
<dbReference type="Proteomes" id="UP000186039">
    <property type="component" value="Unassembled WGS sequence"/>
</dbReference>
<dbReference type="EMBL" id="MJMJ01000001">
    <property type="protein sequence ID" value="OLQ92994.1"/>
    <property type="molecule type" value="Genomic_DNA"/>
</dbReference>
<evidence type="ECO:0000313" key="4">
    <source>
        <dbReference type="Proteomes" id="UP000186039"/>
    </source>
</evidence>
<evidence type="ECO:0000313" key="5">
    <source>
        <dbReference type="Proteomes" id="UP000186313"/>
    </source>
</evidence>
<dbReference type="InterPro" id="IPR036465">
    <property type="entry name" value="vWFA_dom_sf"/>
</dbReference>
<evidence type="ECO:0000256" key="1">
    <source>
        <dbReference type="SAM" id="SignalP"/>
    </source>
</evidence>
<sequence>MKKVTLAVCAALALVSQIANAATLRNDVPSCTNDVPAEYYQLPNERELVILVDKTMAHSLDQGIKSELYQSVKRFIQPGDKVQLVEFSSFAQDSYTKVAFNGQLDTQLSDDHRSQIKKSVLKSLDKCLDKQHNFMLNKVGISLKAAFQPQEKPTNTELIGTLSDISNQVLTHSTAKRKVVLLISDMLENSDITSFYKNNQTRVINPQQELDRVSTSQMFANFNQADIYVIGTGVIPGNQQYISAQKMNKLESFWKDYFKQSNATLRGFGKPMLLGDIR</sequence>
<keyword evidence="4" id="KW-1185">Reference proteome</keyword>
<accession>A0A1Q9HQ40</accession>
<comment type="caution">
    <text evidence="2">The sequence shown here is derived from an EMBL/GenBank/DDBJ whole genome shotgun (WGS) entry which is preliminary data.</text>
</comment>
<feature type="signal peptide" evidence="1">
    <location>
        <begin position="1"/>
        <end position="21"/>
    </location>
</feature>